<comment type="caution">
    <text evidence="2">The sequence shown here is derived from an EMBL/GenBank/DDBJ whole genome shotgun (WGS) entry which is preliminary data.</text>
</comment>
<protein>
    <submittedName>
        <fullName evidence="2">DUF4919 domain-containing protein</fullName>
    </submittedName>
</protein>
<dbReference type="Pfam" id="PF16266">
    <property type="entry name" value="DUF4919"/>
    <property type="match status" value="1"/>
</dbReference>
<dbReference type="InterPro" id="IPR032578">
    <property type="entry name" value="DUF4919"/>
</dbReference>
<sequence length="217" mass="25016">MKTRYATFTTILLLLFNYCFGQDGKNSFAFEDGVRKEIENTSSAFYYANLINKINKEPDKITREEIKYLYYGQIYKKGTGLGFLDDPEGNEFRKAVSKNKCDKVLKLGYFVLHKNPVELTTLFPVNSCREKNDEPDSLFLVLRTKMVMEVILETGDGKTRETAIKIANIEDDLVLKGILGFKGGKETLESTGGRTYSVWTNGDKKIYFEDCWNYKYR</sequence>
<gene>
    <name evidence="2" type="ORF">ACFQZS_06060</name>
</gene>
<dbReference type="EMBL" id="JBHTHU010000005">
    <property type="protein sequence ID" value="MFD0749697.1"/>
    <property type="molecule type" value="Genomic_DNA"/>
</dbReference>
<name>A0ABW2YWF1_9SPHI</name>
<evidence type="ECO:0000313" key="3">
    <source>
        <dbReference type="Proteomes" id="UP001596958"/>
    </source>
</evidence>
<accession>A0ABW2YWF1</accession>
<evidence type="ECO:0000256" key="1">
    <source>
        <dbReference type="SAM" id="SignalP"/>
    </source>
</evidence>
<dbReference type="RefSeq" id="WP_377098293.1">
    <property type="nucleotide sequence ID" value="NZ_JBHTHU010000005.1"/>
</dbReference>
<proteinExistence type="predicted"/>
<keyword evidence="1" id="KW-0732">Signal</keyword>
<feature type="chain" id="PRO_5047265650" evidence="1">
    <location>
        <begin position="22"/>
        <end position="217"/>
    </location>
</feature>
<evidence type="ECO:0000313" key="2">
    <source>
        <dbReference type="EMBL" id="MFD0749697.1"/>
    </source>
</evidence>
<feature type="signal peptide" evidence="1">
    <location>
        <begin position="1"/>
        <end position="21"/>
    </location>
</feature>
<reference evidence="3" key="1">
    <citation type="journal article" date="2019" name="Int. J. Syst. Evol. Microbiol.">
        <title>The Global Catalogue of Microorganisms (GCM) 10K type strain sequencing project: providing services to taxonomists for standard genome sequencing and annotation.</title>
        <authorList>
            <consortium name="The Broad Institute Genomics Platform"/>
            <consortium name="The Broad Institute Genome Sequencing Center for Infectious Disease"/>
            <person name="Wu L."/>
            <person name="Ma J."/>
        </authorList>
    </citation>
    <scope>NUCLEOTIDE SEQUENCE [LARGE SCALE GENOMIC DNA]</scope>
    <source>
        <strain evidence="3">CCUG 63418</strain>
    </source>
</reference>
<organism evidence="2 3">
    <name type="scientific">Mucilaginibacter calamicampi</name>
    <dbReference type="NCBI Taxonomy" id="1302352"/>
    <lineage>
        <taxon>Bacteria</taxon>
        <taxon>Pseudomonadati</taxon>
        <taxon>Bacteroidota</taxon>
        <taxon>Sphingobacteriia</taxon>
        <taxon>Sphingobacteriales</taxon>
        <taxon>Sphingobacteriaceae</taxon>
        <taxon>Mucilaginibacter</taxon>
    </lineage>
</organism>
<keyword evidence="3" id="KW-1185">Reference proteome</keyword>
<dbReference type="Proteomes" id="UP001596958">
    <property type="component" value="Unassembled WGS sequence"/>
</dbReference>